<reference evidence="2" key="2">
    <citation type="submission" date="2024-07" db="EMBL/GenBank/DDBJ databases">
        <title>Streptomyces haneummycinica sp. nov., a new antibiotic-producing actinobacterium isolated from marine sediment.</title>
        <authorList>
            <person name="Uemura M."/>
            <person name="Hamada M."/>
            <person name="Hirano S."/>
            <person name="Kobayashi K."/>
            <person name="Ohshiro T."/>
            <person name="Kobayashi T."/>
            <person name="Terahara T."/>
        </authorList>
    </citation>
    <scope>NUCLEOTIDE SEQUENCE</scope>
    <source>
        <strain evidence="2">KM77-8</strain>
    </source>
</reference>
<reference evidence="2" key="1">
    <citation type="submission" date="2024-06" db="EMBL/GenBank/DDBJ databases">
        <authorList>
            <consortium name="consrtm"/>
            <person name="Uemura M."/>
            <person name="Terahara T."/>
        </authorList>
    </citation>
    <scope>NUCLEOTIDE SEQUENCE</scope>
    <source>
        <strain evidence="2">KM77-8</strain>
    </source>
</reference>
<evidence type="ECO:0000313" key="2">
    <source>
        <dbReference type="EMBL" id="BFO22934.1"/>
    </source>
</evidence>
<sequence length="65" mass="6616">MPLGEVESGEIGSPIRTRPPVGRTNPSSAFSRVDLPEPLGPTSATVSPGATVKDTSRTASADRPG</sequence>
<evidence type="ECO:0000256" key="1">
    <source>
        <dbReference type="SAM" id="MobiDB-lite"/>
    </source>
</evidence>
<proteinExistence type="predicted"/>
<dbReference type="AlphaFoldDB" id="A0AAT9I0B5"/>
<gene>
    <name evidence="2" type="ORF">SHKM778_93220</name>
</gene>
<dbReference type="EMBL" id="AP035768">
    <property type="protein sequence ID" value="BFO22934.1"/>
    <property type="molecule type" value="Genomic_DNA"/>
</dbReference>
<dbReference type="AntiFam" id="ANF00112">
    <property type="entry name" value="Shadow ORF (opposite phnC)"/>
</dbReference>
<feature type="region of interest" description="Disordered" evidence="1">
    <location>
        <begin position="1"/>
        <end position="65"/>
    </location>
</feature>
<accession>A0AAT9I0B5</accession>
<organism evidence="2">
    <name type="scientific">Streptomyces haneummycinicus</name>
    <dbReference type="NCBI Taxonomy" id="3074435"/>
    <lineage>
        <taxon>Bacteria</taxon>
        <taxon>Bacillati</taxon>
        <taxon>Actinomycetota</taxon>
        <taxon>Actinomycetes</taxon>
        <taxon>Kitasatosporales</taxon>
        <taxon>Streptomycetaceae</taxon>
        <taxon>Streptomyces</taxon>
    </lineage>
</organism>
<name>A0AAT9I0B5_9ACTN</name>
<protein>
    <submittedName>
        <fullName evidence="2">Uncharacterized protein</fullName>
    </submittedName>
</protein>